<keyword evidence="3" id="KW-0028">Amino-acid biosynthesis</keyword>
<organism evidence="9">
    <name type="scientific">Rhizochromulina marina</name>
    <dbReference type="NCBI Taxonomy" id="1034831"/>
    <lineage>
        <taxon>Eukaryota</taxon>
        <taxon>Sar</taxon>
        <taxon>Stramenopiles</taxon>
        <taxon>Ochrophyta</taxon>
        <taxon>Dictyochophyceae</taxon>
        <taxon>Rhizochromulinales</taxon>
        <taxon>Rhizochromulina</taxon>
    </lineage>
</organism>
<evidence type="ECO:0000256" key="2">
    <source>
        <dbReference type="ARBA" id="ARBA00005517"/>
    </source>
</evidence>
<dbReference type="GO" id="GO:0030170">
    <property type="term" value="F:pyridoxal phosphate binding"/>
    <property type="evidence" value="ECO:0007669"/>
    <property type="project" value="InterPro"/>
</dbReference>
<dbReference type="Gene3D" id="3.40.50.1100">
    <property type="match status" value="2"/>
</dbReference>
<dbReference type="EMBL" id="HBHJ01033211">
    <property type="protein sequence ID" value="CAD9711015.1"/>
    <property type="molecule type" value="Transcribed_RNA"/>
</dbReference>
<comment type="cofactor">
    <cofactor evidence="1 7">
        <name>pyridoxal 5'-phosphate</name>
        <dbReference type="ChEBI" id="CHEBI:597326"/>
    </cofactor>
</comment>
<dbReference type="PROSITE" id="PS00165">
    <property type="entry name" value="DEHYDRATASE_SER_THR"/>
    <property type="match status" value="1"/>
</dbReference>
<evidence type="ECO:0000259" key="8">
    <source>
        <dbReference type="Pfam" id="PF14821"/>
    </source>
</evidence>
<evidence type="ECO:0000256" key="5">
    <source>
        <dbReference type="ARBA" id="ARBA00023239"/>
    </source>
</evidence>
<sequence>MATNGVTYRSTRGGASGMRFESVVLAGLAPDRGLYVPESMPSFSPAEIEAMRTYSFEDQAFAIMSKFISRSEIPEADLRSLVNKSYKSFRDPLVTPVVKTGNVHTLELFHGPTFAFKDVALQFLGNLFEYFIGKKQGSERRLTIMGATSGDTGSAAIYGLRGKANVNCFILYPKGRVSAIQERQMATVPDSNIHCLCVEGNFDDCQDIVKGAFMDKSFRDEVKLGAVNSINWARVLAQITYYFHAYYQVTATGKDPNRKINFSVPTGNFGDILAGYYAKRMGLPVRFA</sequence>
<reference evidence="9" key="1">
    <citation type="submission" date="2021-01" db="EMBL/GenBank/DDBJ databases">
        <authorList>
            <person name="Corre E."/>
            <person name="Pelletier E."/>
            <person name="Niang G."/>
            <person name="Scheremetjew M."/>
            <person name="Finn R."/>
            <person name="Kale V."/>
            <person name="Holt S."/>
            <person name="Cochrane G."/>
            <person name="Meng A."/>
            <person name="Brown T."/>
            <person name="Cohen L."/>
        </authorList>
    </citation>
    <scope>NUCLEOTIDE SEQUENCE</scope>
    <source>
        <strain evidence="9">CCMP1243</strain>
    </source>
</reference>
<evidence type="ECO:0000256" key="3">
    <source>
        <dbReference type="ARBA" id="ARBA00022605"/>
    </source>
</evidence>
<dbReference type="PANTHER" id="PTHR42690">
    <property type="entry name" value="THREONINE SYNTHASE FAMILY MEMBER"/>
    <property type="match status" value="1"/>
</dbReference>
<feature type="modified residue" description="N6-(pyridoxal phosphate)lysine" evidence="7">
    <location>
        <position position="117"/>
    </location>
</feature>
<keyword evidence="5" id="KW-0456">Lyase</keyword>
<dbReference type="Gene3D" id="3.90.1380.10">
    <property type="entry name" value="Threonine synthase, N-terminal domain"/>
    <property type="match status" value="1"/>
</dbReference>
<dbReference type="GO" id="GO:0009088">
    <property type="term" value="P:threonine biosynthetic process"/>
    <property type="evidence" value="ECO:0007669"/>
    <property type="project" value="TreeGrafter"/>
</dbReference>
<dbReference type="FunFam" id="3.90.1380.10:FF:000003">
    <property type="entry name" value="THR4p Threonine synthase"/>
    <property type="match status" value="1"/>
</dbReference>
<dbReference type="InterPro" id="IPR037158">
    <property type="entry name" value="Thr_synth_N_sf"/>
</dbReference>
<evidence type="ECO:0000256" key="4">
    <source>
        <dbReference type="ARBA" id="ARBA00022898"/>
    </source>
</evidence>
<dbReference type="InterPro" id="IPR029144">
    <property type="entry name" value="Thr_synth_N"/>
</dbReference>
<comment type="similarity">
    <text evidence="2">Belongs to the threonine synthase family.</text>
</comment>
<dbReference type="NCBIfam" id="TIGR00260">
    <property type="entry name" value="thrC"/>
    <property type="match status" value="1"/>
</dbReference>
<evidence type="ECO:0000256" key="7">
    <source>
        <dbReference type="PIRSR" id="PIRSR604450-51"/>
    </source>
</evidence>
<dbReference type="InterPro" id="IPR004450">
    <property type="entry name" value="Thr_synthase-like"/>
</dbReference>
<dbReference type="GO" id="GO:0004795">
    <property type="term" value="F:threonine synthase activity"/>
    <property type="evidence" value="ECO:0007669"/>
    <property type="project" value="TreeGrafter"/>
</dbReference>
<evidence type="ECO:0000313" key="9">
    <source>
        <dbReference type="EMBL" id="CAD9711015.1"/>
    </source>
</evidence>
<dbReference type="InterPro" id="IPR051166">
    <property type="entry name" value="Threonine_Synthase"/>
</dbReference>
<dbReference type="SUPFAM" id="SSF53686">
    <property type="entry name" value="Tryptophan synthase beta subunit-like PLP-dependent enzymes"/>
    <property type="match status" value="1"/>
</dbReference>
<dbReference type="Pfam" id="PF14821">
    <property type="entry name" value="Thr_synth_N"/>
    <property type="match status" value="1"/>
</dbReference>
<evidence type="ECO:0000256" key="6">
    <source>
        <dbReference type="ARBA" id="ARBA00029440"/>
    </source>
</evidence>
<feature type="domain" description="Threonine synthase N-terminal" evidence="8">
    <location>
        <begin position="7"/>
        <end position="86"/>
    </location>
</feature>
<dbReference type="InterPro" id="IPR036052">
    <property type="entry name" value="TrpB-like_PALP_sf"/>
</dbReference>
<protein>
    <recommendedName>
        <fullName evidence="8">Threonine synthase N-terminal domain-containing protein</fullName>
    </recommendedName>
</protein>
<proteinExistence type="inferred from homology"/>
<evidence type="ECO:0000256" key="1">
    <source>
        <dbReference type="ARBA" id="ARBA00001933"/>
    </source>
</evidence>
<comment type="pathway">
    <text evidence="6">Amino-acid biosynthesis.</text>
</comment>
<accession>A0A7S2SVW5</accession>
<dbReference type="AlphaFoldDB" id="A0A7S2SVW5"/>
<dbReference type="PANTHER" id="PTHR42690:SF1">
    <property type="entry name" value="THREONINE SYNTHASE-LIKE 2"/>
    <property type="match status" value="1"/>
</dbReference>
<keyword evidence="4 7" id="KW-0663">Pyridoxal phosphate</keyword>
<name>A0A7S2SVW5_9STRA</name>
<dbReference type="InterPro" id="IPR000634">
    <property type="entry name" value="Ser/Thr_deHydtase_PyrdxlP-BS"/>
</dbReference>
<dbReference type="FunFam" id="3.40.50.1100:FF:000024">
    <property type="entry name" value="Probable threonine synthase"/>
    <property type="match status" value="1"/>
</dbReference>
<gene>
    <name evidence="9" type="ORF">RMAR1173_LOCUS22009</name>
</gene>